<keyword evidence="7" id="KW-0862">Zinc</keyword>
<evidence type="ECO:0000259" key="10">
    <source>
        <dbReference type="Pfam" id="PF05649"/>
    </source>
</evidence>
<dbReference type="InterPro" id="IPR024079">
    <property type="entry name" value="MetalloPept_cat_dom_sf"/>
</dbReference>
<dbReference type="GO" id="GO:0016485">
    <property type="term" value="P:protein processing"/>
    <property type="evidence" value="ECO:0007669"/>
    <property type="project" value="TreeGrafter"/>
</dbReference>
<dbReference type="GO" id="GO:0005886">
    <property type="term" value="C:plasma membrane"/>
    <property type="evidence" value="ECO:0007669"/>
    <property type="project" value="UniProtKB-SubCell"/>
</dbReference>
<evidence type="ECO:0000256" key="5">
    <source>
        <dbReference type="ARBA" id="ARBA00022723"/>
    </source>
</evidence>
<feature type="domain" description="Peptidase M13 C-terminal" evidence="9">
    <location>
        <begin position="891"/>
        <end position="1090"/>
    </location>
</feature>
<feature type="domain" description="Peptidase M13 N-terminal" evidence="10">
    <location>
        <begin position="443"/>
        <end position="830"/>
    </location>
</feature>
<dbReference type="InterPro" id="IPR042089">
    <property type="entry name" value="Peptidase_M13_dom_2"/>
</dbReference>
<dbReference type="SUPFAM" id="SSF55486">
    <property type="entry name" value="Metalloproteases ('zincins'), catalytic domain"/>
    <property type="match status" value="2"/>
</dbReference>
<dbReference type="OrthoDB" id="6475849at2759"/>
<sequence length="1091" mass="127391">MIRIDTRARFASDEKASRCNGRISSSRRKKLDGKIWYWQKVLLELELHGFGTNYIFDLSIDVDMKNSSRRIIYIDQATLGMDREYLIKGFEDETVQAYYNYQVDLAVIYGAERFTAELEMKDVLNFEIALANISTPKEERRNMTRLYNPIQIKEFQHIFLFMIDFQDIVDNLYNLLKYTPNRVIVNYLMWRTTAKVASLLNDEMRNRDMIFQTAISGQKSFEERWENHAIPAGILQGIYFSADRPKYMNYAAVGSIIGHEITHGFDDEGGQFDKDGEIANWWQEDTKKAYLEKAQCIIEQYTDNGGIKQAYFAYLRNIEQNGEELALPDLNYTSRQLFWITSAAAWCSVERPKSIKLSITSDAHSPEHFRVNGPLSNMPEFAKDFDCAQNSKMNSEKRCSVWFFLVFLFIHLVQHSCQNQCNTELCRSDSEKIQSKLDNSVSPCDDFYSFACGQYKPVIASDKSEVNEFTLLQDMLDEQLNETMSENLSEKDITPLKLVKNFFRACLDKETINRIGLRDVEEKMKFLGGWPVIKEHKWNEKKWSWQQFVQNVELAGFKQNFLFGFGLTQDLKNETRKILIVDQPALGLNREFLLKGYDYKLVKEYHSFQIDMAVLYGADQESAQKEMKEVLDFEIALANITKSKEERRDITKLYNLITVRDLQLIFPCINWLTYMNSFIPPEKKIDKDEILMITHQDVFVQINKLLADTPKHVIANYQMWRIALSTSSLLDDKIRERRLIYMKSITGVEKYKPRWKECVSWTTSYLPIASSALYVRKNFNEKSKHDALELVNMIRDEFADTLKKTEWMDQKTREKALDKAKKMINFIGYPNELKDDKKLTEYYDGLEIDSKEFFKSFLKLNRFATRKEMSKFRERVNKTDWEDHADVALVNAFYALSENSIQFPAGILQGQFFNADRPKYMNYGSIGFIIGHEITHGFDDQGRRFNSDGNLVDWWQEDTKKAYLEKAQCIIEQYGNYTEPTTMKKLNGVNTQGENIADNGGLIVSYNAYQNWVKKNGIEETLPGLDFTPNQYFWLAAAQAWCGNTRVVETDTHSPPRFRVNGVMGNSKEFLNDFQCSESSNMNRQMKCKVW</sequence>
<gene>
    <name evidence="11" type="ORF">PVAND_010514</name>
</gene>
<name>A0A9J6CGT9_POLVA</name>
<evidence type="ECO:0000256" key="7">
    <source>
        <dbReference type="ARBA" id="ARBA00022833"/>
    </source>
</evidence>
<reference evidence="11" key="1">
    <citation type="submission" date="2021-03" db="EMBL/GenBank/DDBJ databases">
        <title>Chromosome level genome of the anhydrobiotic midge Polypedilum vanderplanki.</title>
        <authorList>
            <person name="Yoshida Y."/>
            <person name="Kikawada T."/>
            <person name="Gusev O."/>
        </authorList>
    </citation>
    <scope>NUCLEOTIDE SEQUENCE</scope>
    <source>
        <strain evidence="11">NIAS01</strain>
        <tissue evidence="11">Whole body or cell culture</tissue>
    </source>
</reference>
<dbReference type="GO" id="GO:0046872">
    <property type="term" value="F:metal ion binding"/>
    <property type="evidence" value="ECO:0007669"/>
    <property type="project" value="UniProtKB-KW"/>
</dbReference>
<comment type="caution">
    <text evidence="11">The sequence shown here is derived from an EMBL/GenBank/DDBJ whole genome shotgun (WGS) entry which is preliminary data.</text>
</comment>
<evidence type="ECO:0000256" key="3">
    <source>
        <dbReference type="ARBA" id="ARBA00007357"/>
    </source>
</evidence>
<proteinExistence type="inferred from homology"/>
<evidence type="ECO:0000313" key="11">
    <source>
        <dbReference type="EMBL" id="KAG5681048.1"/>
    </source>
</evidence>
<dbReference type="InterPro" id="IPR018497">
    <property type="entry name" value="Peptidase_M13_C"/>
</dbReference>
<evidence type="ECO:0000256" key="1">
    <source>
        <dbReference type="ARBA" id="ARBA00001947"/>
    </source>
</evidence>
<keyword evidence="5" id="KW-0479">Metal-binding</keyword>
<dbReference type="EMBL" id="JADBJN010000001">
    <property type="protein sequence ID" value="KAG5681048.1"/>
    <property type="molecule type" value="Genomic_DNA"/>
</dbReference>
<organism evidence="11 12">
    <name type="scientific">Polypedilum vanderplanki</name>
    <name type="common">Sleeping chironomid midge</name>
    <dbReference type="NCBI Taxonomy" id="319348"/>
    <lineage>
        <taxon>Eukaryota</taxon>
        <taxon>Metazoa</taxon>
        <taxon>Ecdysozoa</taxon>
        <taxon>Arthropoda</taxon>
        <taxon>Hexapoda</taxon>
        <taxon>Insecta</taxon>
        <taxon>Pterygota</taxon>
        <taxon>Neoptera</taxon>
        <taxon>Endopterygota</taxon>
        <taxon>Diptera</taxon>
        <taxon>Nematocera</taxon>
        <taxon>Chironomoidea</taxon>
        <taxon>Chironomidae</taxon>
        <taxon>Chironominae</taxon>
        <taxon>Polypedilum</taxon>
        <taxon>Polypedilum</taxon>
    </lineage>
</organism>
<keyword evidence="8" id="KW-0482">Metalloprotease</keyword>
<dbReference type="CDD" id="cd08662">
    <property type="entry name" value="M13"/>
    <property type="match status" value="2"/>
</dbReference>
<feature type="domain" description="Peptidase M13 C-terminal" evidence="9">
    <location>
        <begin position="229"/>
        <end position="302"/>
    </location>
</feature>
<evidence type="ECO:0000256" key="4">
    <source>
        <dbReference type="ARBA" id="ARBA00022670"/>
    </source>
</evidence>
<evidence type="ECO:0000256" key="2">
    <source>
        <dbReference type="ARBA" id="ARBA00004401"/>
    </source>
</evidence>
<dbReference type="InterPro" id="IPR000718">
    <property type="entry name" value="Peptidase_M13"/>
</dbReference>
<dbReference type="GO" id="GO:0004222">
    <property type="term" value="F:metalloendopeptidase activity"/>
    <property type="evidence" value="ECO:0007669"/>
    <property type="project" value="InterPro"/>
</dbReference>
<keyword evidence="4" id="KW-0645">Protease</keyword>
<evidence type="ECO:0008006" key="13">
    <source>
        <dbReference type="Google" id="ProtNLM"/>
    </source>
</evidence>
<comment type="similarity">
    <text evidence="3">Belongs to the peptidase M13 family.</text>
</comment>
<protein>
    <recommendedName>
        <fullName evidence="13">Membrane metallo-endopeptidase-like 1</fullName>
    </recommendedName>
</protein>
<dbReference type="Gene3D" id="3.40.390.10">
    <property type="entry name" value="Collagenase (Catalytic Domain)"/>
    <property type="match status" value="2"/>
</dbReference>
<comment type="cofactor">
    <cofactor evidence="1">
        <name>Zn(2+)</name>
        <dbReference type="ChEBI" id="CHEBI:29105"/>
    </cofactor>
</comment>
<evidence type="ECO:0000259" key="9">
    <source>
        <dbReference type="Pfam" id="PF01431"/>
    </source>
</evidence>
<evidence type="ECO:0000256" key="6">
    <source>
        <dbReference type="ARBA" id="ARBA00022801"/>
    </source>
</evidence>
<dbReference type="PROSITE" id="PS51885">
    <property type="entry name" value="NEPRILYSIN"/>
    <property type="match status" value="2"/>
</dbReference>
<dbReference type="InterPro" id="IPR008753">
    <property type="entry name" value="Peptidase_M13_N"/>
</dbReference>
<dbReference type="PANTHER" id="PTHR11733">
    <property type="entry name" value="ZINC METALLOPROTEASE FAMILY M13 NEPRILYSIN-RELATED"/>
    <property type="match status" value="1"/>
</dbReference>
<keyword evidence="12" id="KW-1185">Reference proteome</keyword>
<dbReference type="Proteomes" id="UP001107558">
    <property type="component" value="Chromosome 1"/>
</dbReference>
<dbReference type="AlphaFoldDB" id="A0A9J6CGT9"/>
<keyword evidence="6" id="KW-0378">Hydrolase</keyword>
<accession>A0A9J6CGT9</accession>
<evidence type="ECO:0000256" key="8">
    <source>
        <dbReference type="ARBA" id="ARBA00023049"/>
    </source>
</evidence>
<dbReference type="Pfam" id="PF05649">
    <property type="entry name" value="Peptidase_M13_N"/>
    <property type="match status" value="2"/>
</dbReference>
<dbReference type="PRINTS" id="PR00786">
    <property type="entry name" value="NEPRILYSIN"/>
</dbReference>
<dbReference type="Gene3D" id="1.10.1380.10">
    <property type="entry name" value="Neutral endopeptidase , domain2"/>
    <property type="match status" value="1"/>
</dbReference>
<feature type="domain" description="Peptidase M13 N-terminal" evidence="10">
    <location>
        <begin position="34"/>
        <end position="227"/>
    </location>
</feature>
<dbReference type="PANTHER" id="PTHR11733:SF224">
    <property type="entry name" value="NEPRILYSIN-2"/>
    <property type="match status" value="1"/>
</dbReference>
<evidence type="ECO:0000313" key="12">
    <source>
        <dbReference type="Proteomes" id="UP001107558"/>
    </source>
</evidence>
<dbReference type="Pfam" id="PF01431">
    <property type="entry name" value="Peptidase_M13"/>
    <property type="match status" value="2"/>
</dbReference>
<comment type="subcellular location">
    <subcellularLocation>
        <location evidence="2">Cell membrane</location>
        <topology evidence="2">Single-pass type II membrane protein</topology>
    </subcellularLocation>
</comment>